<reference evidence="5" key="1">
    <citation type="submission" date="2025-08" db="UniProtKB">
        <authorList>
            <consortium name="Ensembl"/>
        </authorList>
    </citation>
    <scope>IDENTIFICATION</scope>
</reference>
<evidence type="ECO:0000256" key="3">
    <source>
        <dbReference type="ARBA" id="ARBA00023272"/>
    </source>
</evidence>
<dbReference type="InterPro" id="IPR008025">
    <property type="entry name" value="CPI-17"/>
</dbReference>
<keyword evidence="6" id="KW-1185">Reference proteome</keyword>
<dbReference type="Pfam" id="PF05361">
    <property type="entry name" value="PP1_inhibitor"/>
    <property type="match status" value="1"/>
</dbReference>
<name>A0A8U8B553_GEOPR</name>
<feature type="region of interest" description="Disordered" evidence="4">
    <location>
        <begin position="1"/>
        <end position="23"/>
    </location>
</feature>
<sequence length="145" mass="15130">MGGAPSAFQHQATPTARPCHAPLSPRAQWEGLWDGLRLSHAHLGPAPLSRSTRGYEEIPSLSHAHATPGVQRRAARVTVKYNRQELQRRLDTEQWIDGRLGELYRGRVTAPGIGNGAGEPGTGQGTGSAPSSGSTAGSGSSTGDG</sequence>
<protein>
    <submittedName>
        <fullName evidence="5">Uncharacterized protein</fullName>
    </submittedName>
</protein>
<reference evidence="5" key="2">
    <citation type="submission" date="2025-09" db="UniProtKB">
        <authorList>
            <consortium name="Ensembl"/>
        </authorList>
    </citation>
    <scope>IDENTIFICATION</scope>
</reference>
<keyword evidence="3" id="KW-0650">Protein phosphatase inhibitor</keyword>
<dbReference type="Proteomes" id="UP000694382">
    <property type="component" value="Unassembled WGS sequence"/>
</dbReference>
<dbReference type="PANTHER" id="PTHR16188">
    <property type="entry name" value="PROTEIN PHOSPHATASE 1 INHIBITOR POTENTIATED BY PROTEIN KINASE C"/>
    <property type="match status" value="1"/>
</dbReference>
<dbReference type="InterPro" id="IPR036658">
    <property type="entry name" value="CPI-17_sf"/>
</dbReference>
<feature type="compositionally biased region" description="Low complexity" evidence="4">
    <location>
        <begin position="127"/>
        <end position="139"/>
    </location>
</feature>
<dbReference type="Gene3D" id="1.10.150.220">
    <property type="entry name" value="CPI-17"/>
    <property type="match status" value="1"/>
</dbReference>
<proteinExistence type="inferred from homology"/>
<comment type="similarity">
    <text evidence="1">Belongs to the PP1 inhibitor family.</text>
</comment>
<accession>A0A8U8B553</accession>
<dbReference type="GO" id="GO:0004865">
    <property type="term" value="F:protein serine/threonine phosphatase inhibitor activity"/>
    <property type="evidence" value="ECO:0007669"/>
    <property type="project" value="TreeGrafter"/>
</dbReference>
<dbReference type="PANTHER" id="PTHR16188:SF4">
    <property type="entry name" value="PROTEIN PHOSPHATASE 1 REGULATORY SUBUNIT 14A"/>
    <property type="match status" value="1"/>
</dbReference>
<dbReference type="Ensembl" id="ENSCPVT00000028630.1">
    <property type="protein sequence ID" value="ENSCPVP00000024880.1"/>
    <property type="gene ID" value="ENSCPVG00000018162.1"/>
</dbReference>
<feature type="region of interest" description="Disordered" evidence="4">
    <location>
        <begin position="42"/>
        <end position="71"/>
    </location>
</feature>
<dbReference type="GO" id="GO:0005737">
    <property type="term" value="C:cytoplasm"/>
    <property type="evidence" value="ECO:0007669"/>
    <property type="project" value="InterPro"/>
</dbReference>
<evidence type="ECO:0000256" key="4">
    <source>
        <dbReference type="SAM" id="MobiDB-lite"/>
    </source>
</evidence>
<evidence type="ECO:0000256" key="1">
    <source>
        <dbReference type="ARBA" id="ARBA00005483"/>
    </source>
</evidence>
<feature type="region of interest" description="Disordered" evidence="4">
    <location>
        <begin position="109"/>
        <end position="145"/>
    </location>
</feature>
<dbReference type="AlphaFoldDB" id="A0A8U8B553"/>
<evidence type="ECO:0000313" key="5">
    <source>
        <dbReference type="Ensembl" id="ENSCPVP00000024880.1"/>
    </source>
</evidence>
<feature type="compositionally biased region" description="Gly residues" evidence="4">
    <location>
        <begin position="113"/>
        <end position="126"/>
    </location>
</feature>
<evidence type="ECO:0000313" key="6">
    <source>
        <dbReference type="Proteomes" id="UP000694382"/>
    </source>
</evidence>
<organism evidence="5 6">
    <name type="scientific">Geospiza parvula</name>
    <name type="common">Small tree-finch</name>
    <name type="synonym">Camarhynchus parvulus</name>
    <dbReference type="NCBI Taxonomy" id="87175"/>
    <lineage>
        <taxon>Eukaryota</taxon>
        <taxon>Metazoa</taxon>
        <taxon>Chordata</taxon>
        <taxon>Craniata</taxon>
        <taxon>Vertebrata</taxon>
        <taxon>Euteleostomi</taxon>
        <taxon>Archelosauria</taxon>
        <taxon>Archosauria</taxon>
        <taxon>Dinosauria</taxon>
        <taxon>Saurischia</taxon>
        <taxon>Theropoda</taxon>
        <taxon>Coelurosauria</taxon>
        <taxon>Aves</taxon>
        <taxon>Neognathae</taxon>
        <taxon>Neoaves</taxon>
        <taxon>Telluraves</taxon>
        <taxon>Australaves</taxon>
        <taxon>Passeriformes</taxon>
        <taxon>Thraupidae</taxon>
        <taxon>Camarhynchus</taxon>
    </lineage>
</organism>
<dbReference type="SUPFAM" id="SSF81790">
    <property type="entry name" value="Myosin phosphatase inhibitor 17kDa protein, CPI-17"/>
    <property type="match status" value="1"/>
</dbReference>
<keyword evidence="2" id="KW-0597">Phosphoprotein</keyword>
<evidence type="ECO:0000256" key="2">
    <source>
        <dbReference type="ARBA" id="ARBA00022553"/>
    </source>
</evidence>